<evidence type="ECO:0000256" key="1">
    <source>
        <dbReference type="SAM" id="Coils"/>
    </source>
</evidence>
<name>A0A380NLZ9_9FIRM</name>
<dbReference type="AlphaFoldDB" id="A0A380NLZ9"/>
<dbReference type="EMBL" id="UHIO01000003">
    <property type="protein sequence ID" value="SUP79491.1"/>
    <property type="molecule type" value="Genomic_DNA"/>
</dbReference>
<organism evidence="3 5">
    <name type="scientific">Veillonella criceti</name>
    <dbReference type="NCBI Taxonomy" id="103891"/>
    <lineage>
        <taxon>Bacteria</taxon>
        <taxon>Bacillati</taxon>
        <taxon>Bacillota</taxon>
        <taxon>Negativicutes</taxon>
        <taxon>Veillonellales</taxon>
        <taxon>Veillonellaceae</taxon>
        <taxon>Veillonella</taxon>
    </lineage>
</organism>
<reference evidence="3 5" key="1">
    <citation type="submission" date="2018-06" db="EMBL/GenBank/DDBJ databases">
        <authorList>
            <consortium name="Pathogen Informatics"/>
            <person name="Doyle S."/>
        </authorList>
    </citation>
    <scope>NUCLEOTIDE SEQUENCE [LARGE SCALE GENOMIC DNA]</scope>
    <source>
        <strain evidence="3 5">NCTC12020</strain>
    </source>
</reference>
<feature type="coiled-coil region" evidence="1">
    <location>
        <begin position="27"/>
        <end position="78"/>
    </location>
</feature>
<evidence type="ECO:0008006" key="6">
    <source>
        <dbReference type="Google" id="ProtNLM"/>
    </source>
</evidence>
<evidence type="ECO:0000256" key="2">
    <source>
        <dbReference type="SAM" id="MobiDB-lite"/>
    </source>
</evidence>
<dbReference type="RefSeq" id="WP_115310739.1">
    <property type="nucleotide sequence ID" value="NZ_UHIO01000001.1"/>
</dbReference>
<evidence type="ECO:0000313" key="5">
    <source>
        <dbReference type="Proteomes" id="UP000255367"/>
    </source>
</evidence>
<protein>
    <recommendedName>
        <fullName evidence="6">Phage minor structural protein GP20</fullName>
    </recommendedName>
</protein>
<evidence type="ECO:0000313" key="3">
    <source>
        <dbReference type="EMBL" id="SUP44372.1"/>
    </source>
</evidence>
<sequence length="177" mass="19130">MSNNANQSGNNGNEKLFTQQEVDNIVKDRLERERKRYSADADAMGELNRQVASLQAELSQLKEDKAAQAEQLKTEKIKNAIIDELTKGNAINTASLVHVFSGGANISDDGTIMVTGEDGNAVSVKDGVKAWLKENLWAVKNTSQPGAGSAMDPGRAYDSDAVMSDSLREAFGLVRKD</sequence>
<keyword evidence="5" id="KW-1185">Reference proteome</keyword>
<gene>
    <name evidence="3" type="ORF">NCTC12020_01627</name>
    <name evidence="4" type="ORF">NCTC12020_02025</name>
</gene>
<accession>A0A380NLZ9</accession>
<feature type="region of interest" description="Disordered" evidence="2">
    <location>
        <begin position="1"/>
        <end position="20"/>
    </location>
</feature>
<keyword evidence="1" id="KW-0175">Coiled coil</keyword>
<dbReference type="EMBL" id="UHIO01000001">
    <property type="protein sequence ID" value="SUP44372.1"/>
    <property type="molecule type" value="Genomic_DNA"/>
</dbReference>
<feature type="compositionally biased region" description="Low complexity" evidence="2">
    <location>
        <begin position="1"/>
        <end position="13"/>
    </location>
</feature>
<dbReference type="OrthoDB" id="1625354at2"/>
<evidence type="ECO:0000313" key="4">
    <source>
        <dbReference type="EMBL" id="SUP79491.1"/>
    </source>
</evidence>
<dbReference type="Proteomes" id="UP000255367">
    <property type="component" value="Unassembled WGS sequence"/>
</dbReference>
<proteinExistence type="predicted"/>